<comment type="caution">
    <text evidence="19">The sequence shown here is derived from an EMBL/GenBank/DDBJ whole genome shotgun (WGS) entry which is preliminary data.</text>
</comment>
<proteinExistence type="inferred from homology"/>
<evidence type="ECO:0000256" key="13">
    <source>
        <dbReference type="ARBA" id="ARBA00023295"/>
    </source>
</evidence>
<evidence type="ECO:0000256" key="3">
    <source>
        <dbReference type="ARBA" id="ARBA00012729"/>
    </source>
</evidence>
<accession>A0A5N6JPK9</accession>
<feature type="region of interest" description="Disordered" evidence="16">
    <location>
        <begin position="418"/>
        <end position="706"/>
    </location>
</feature>
<keyword evidence="4" id="KW-1003">Cell membrane</keyword>
<dbReference type="GO" id="GO:0000272">
    <property type="term" value="P:polysaccharide catabolic process"/>
    <property type="evidence" value="ECO:0007669"/>
    <property type="project" value="UniProtKB-KW"/>
</dbReference>
<dbReference type="SUPFAM" id="SSF51445">
    <property type="entry name" value="(Trans)glycosidases"/>
    <property type="match status" value="1"/>
</dbReference>
<evidence type="ECO:0000259" key="18">
    <source>
        <dbReference type="PROSITE" id="PS51910"/>
    </source>
</evidence>
<gene>
    <name evidence="19" type="ORF">EYC80_010922</name>
</gene>
<dbReference type="InterPro" id="IPR045321">
    <property type="entry name" value="Cts1-like"/>
</dbReference>
<dbReference type="EMBL" id="VIGI01000017">
    <property type="protein sequence ID" value="KAB8290492.1"/>
    <property type="molecule type" value="Genomic_DNA"/>
</dbReference>
<keyword evidence="20" id="KW-1185">Reference proteome</keyword>
<dbReference type="CDD" id="cd02877">
    <property type="entry name" value="GH18_hevamine_XipI_class_III"/>
    <property type="match status" value="1"/>
</dbReference>
<dbReference type="FunFam" id="3.20.20.80:FF:000150">
    <property type="entry name" value="Class III chitinase ChiA1"/>
    <property type="match status" value="1"/>
</dbReference>
<feature type="compositionally biased region" description="Low complexity" evidence="16">
    <location>
        <begin position="669"/>
        <end position="678"/>
    </location>
</feature>
<feature type="compositionally biased region" description="Polar residues" evidence="16">
    <location>
        <begin position="613"/>
        <end position="642"/>
    </location>
</feature>
<evidence type="ECO:0000256" key="10">
    <source>
        <dbReference type="ARBA" id="ARBA00023136"/>
    </source>
</evidence>
<dbReference type="GO" id="GO:0008061">
    <property type="term" value="F:chitin binding"/>
    <property type="evidence" value="ECO:0007669"/>
    <property type="project" value="UniProtKB-KW"/>
</dbReference>
<evidence type="ECO:0000256" key="12">
    <source>
        <dbReference type="ARBA" id="ARBA00023277"/>
    </source>
</evidence>
<keyword evidence="7 17" id="KW-0732">Signal</keyword>
<dbReference type="GO" id="GO:0005886">
    <property type="term" value="C:plasma membrane"/>
    <property type="evidence" value="ECO:0007669"/>
    <property type="project" value="UniProtKB-SubCell"/>
</dbReference>
<keyword evidence="5" id="KW-0449">Lipoprotein</keyword>
<evidence type="ECO:0000256" key="1">
    <source>
        <dbReference type="ARBA" id="ARBA00000822"/>
    </source>
</evidence>
<dbReference type="PROSITE" id="PS51910">
    <property type="entry name" value="GH18_2"/>
    <property type="match status" value="1"/>
</dbReference>
<dbReference type="GO" id="GO:0006032">
    <property type="term" value="P:chitin catabolic process"/>
    <property type="evidence" value="ECO:0007669"/>
    <property type="project" value="UniProtKB-KW"/>
</dbReference>
<dbReference type="GO" id="GO:0005576">
    <property type="term" value="C:extracellular region"/>
    <property type="evidence" value="ECO:0007669"/>
    <property type="project" value="TreeGrafter"/>
</dbReference>
<evidence type="ECO:0000256" key="17">
    <source>
        <dbReference type="SAM" id="SignalP"/>
    </source>
</evidence>
<feature type="domain" description="GH18" evidence="18">
    <location>
        <begin position="30"/>
        <end position="359"/>
    </location>
</feature>
<evidence type="ECO:0000256" key="8">
    <source>
        <dbReference type="ARBA" id="ARBA00022801"/>
    </source>
</evidence>
<dbReference type="PANTHER" id="PTHR45708">
    <property type="entry name" value="ENDOCHITINASE"/>
    <property type="match status" value="1"/>
</dbReference>
<comment type="subcellular location">
    <subcellularLocation>
        <location evidence="2">Cell membrane</location>
        <topology evidence="2">Lipid-anchor</topology>
        <topology evidence="2">GPI-anchor</topology>
    </subcellularLocation>
</comment>
<feature type="chain" id="PRO_5024844420" description="chitinase" evidence="17">
    <location>
        <begin position="23"/>
        <end position="1191"/>
    </location>
</feature>
<dbReference type="InterPro" id="IPR001223">
    <property type="entry name" value="Glyco_hydro18_cat"/>
</dbReference>
<reference evidence="19 20" key="1">
    <citation type="submission" date="2019-06" db="EMBL/GenBank/DDBJ databases">
        <title>Genome Sequence of the Brown Rot Fungal Pathogen Monilinia laxa.</title>
        <authorList>
            <person name="De Miccolis Angelini R.M."/>
            <person name="Landi L."/>
            <person name="Abate D."/>
            <person name="Pollastro S."/>
            <person name="Romanazzi G."/>
            <person name="Faretra F."/>
        </authorList>
    </citation>
    <scope>NUCLEOTIDE SEQUENCE [LARGE SCALE GENOMIC DNA]</scope>
    <source>
        <strain evidence="19 20">Mlax316</strain>
    </source>
</reference>
<evidence type="ECO:0000313" key="20">
    <source>
        <dbReference type="Proteomes" id="UP000326757"/>
    </source>
</evidence>
<comment type="catalytic activity">
    <reaction evidence="1">
        <text>Random endo-hydrolysis of N-acetyl-beta-D-glucosaminide (1-&gt;4)-beta-linkages in chitin and chitodextrins.</text>
        <dbReference type="EC" id="3.2.1.14"/>
    </reaction>
</comment>
<protein>
    <recommendedName>
        <fullName evidence="3">chitinase</fullName>
        <ecNumber evidence="3">3.2.1.14</ecNumber>
    </recommendedName>
</protein>
<feature type="compositionally biased region" description="Polar residues" evidence="16">
    <location>
        <begin position="740"/>
        <end position="752"/>
    </location>
</feature>
<dbReference type="GO" id="GO:0098552">
    <property type="term" value="C:side of membrane"/>
    <property type="evidence" value="ECO:0007669"/>
    <property type="project" value="UniProtKB-KW"/>
</dbReference>
<evidence type="ECO:0000256" key="14">
    <source>
        <dbReference type="ARBA" id="ARBA00023326"/>
    </source>
</evidence>
<keyword evidence="14" id="KW-0624">Polysaccharide degradation</keyword>
<dbReference type="EC" id="3.2.1.14" evidence="3"/>
<feature type="compositionally biased region" description="Low complexity" evidence="16">
    <location>
        <begin position="557"/>
        <end position="566"/>
    </location>
</feature>
<keyword evidence="12" id="KW-0119">Carbohydrate metabolism</keyword>
<evidence type="ECO:0000256" key="15">
    <source>
        <dbReference type="ARBA" id="ARBA00025727"/>
    </source>
</evidence>
<keyword evidence="11" id="KW-0325">Glycoprotein</keyword>
<feature type="signal peptide" evidence="17">
    <location>
        <begin position="1"/>
        <end position="22"/>
    </location>
</feature>
<comment type="similarity">
    <text evidence="15">Belongs to the glycosyl hydrolase 18 family. Chitinase class III subfamily.</text>
</comment>
<feature type="compositionally biased region" description="Polar residues" evidence="16">
    <location>
        <begin position="653"/>
        <end position="663"/>
    </location>
</feature>
<evidence type="ECO:0000256" key="5">
    <source>
        <dbReference type="ARBA" id="ARBA00022622"/>
    </source>
</evidence>
<keyword evidence="5" id="KW-0336">GPI-anchor</keyword>
<feature type="region of interest" description="Disordered" evidence="16">
    <location>
        <begin position="1029"/>
        <end position="1049"/>
    </location>
</feature>
<dbReference type="OrthoDB" id="6020543at2759"/>
<evidence type="ECO:0000313" key="19">
    <source>
        <dbReference type="EMBL" id="KAB8290492.1"/>
    </source>
</evidence>
<dbReference type="InterPro" id="IPR050542">
    <property type="entry name" value="Glycosyl_Hydrlase18_Chitinase"/>
</dbReference>
<feature type="compositionally biased region" description="Low complexity" evidence="16">
    <location>
        <begin position="691"/>
        <end position="706"/>
    </location>
</feature>
<evidence type="ECO:0000256" key="4">
    <source>
        <dbReference type="ARBA" id="ARBA00022475"/>
    </source>
</evidence>
<dbReference type="Pfam" id="PF00704">
    <property type="entry name" value="Glyco_hydro_18"/>
    <property type="match status" value="1"/>
</dbReference>
<sequence length="1191" mass="121031">MYSSKFFTVAAATFALINPSVALYDASSPANLALYWGSGPSQANLSYYCEQSTVDIIPLGFMNVFPAQGDGYPAENFGNACYGQPIFTPGPGYPLGDVDTSKDQLYVQCPGIQEGIPYCQSLGKKILLSLGGASATYQLTGAADGEYFADFLWGSYGPFKQSWLDAGGIRPMDGGYYGTDPNIHIDIDGFDFDIEIAPTDSSEGYIAMINRLREHFAENPSKKYFISGAPQCPLPEPNMGIMIAGAQFDLLWIQFYNNQWAQCTARQWVDNYSLTGQEDSAEFTYDQWVSTINSGASAGASIYLGLLGSPSAGIATDYISPLEARSLVESYHNKPQFGGVMIWEATYSQENTDAELDGQSYHGFVKSCLSSYAPAPTTTSSVVSSTIVSISSSTSEVPIISSILSSIESSVTSSSATPSSAFSESLTSSSESSTATSSTSSTSSEVSVTPSLASPSVSESSTAPSTSQEASTTSLSTSLSTPESSAVQSSAYSEPSATPTTSSSLSSLTPSSSSGYLIPGYSHNATSHSTHSSRPAGSGTLPLHSSKPTGRYTFTGHTSKSTASHSSKTHSTKPSLKPSSGYTAPGYPSNFTVSSSSHSTEPYSTNSVVIGTGESSNPYPSKSSVVGTGHSTKPSSTESSFIGTGYPSKPYPTKSSIIGTGHSSKPYPTKSSGTGVKSCKSKTKKTKTKTKTSSTGPSGYPGSTSSIAISSTVPYGNITYSHSRTKPASSSTSSVEGVTISPSSPTQTGPILTESTVVGSSITGPSEASSGSATSSAYFTSSKHATSSGYTSSATGSAPVIGSISSGAESITSVAQYTTSTAYITTVYTITSCAASVTDCPARTGQVTTETISSYTTVCPVTASSAIVNIPTSEASSATIILTSVPVIASSYVAGATSSVVGGSMPLATPEASSATSISTSVPEFGASSVTGISTTVPTSEILSTASVLTSVPLIGSSFVAGSPLAPTLKSSSAAGIVTSIPTPIESSSAVSSLEATKSVAGLASSFPTSNISSAAGVETSIPIPNESSPSIFSSKATPDTSATSSAGASSLIPLGGASSVSGASPIPTSEAIPPTNLYTTTISTVTNSQTTKISAIIAPSTITVVSVPVAPTSLVPPYGTSNGTFVVTGSASSTRIPKPSSYVIKAQGENTKSAVPSPTALTFEGGAGKIMGKMGMGAMVACVVLGLLIV</sequence>
<keyword evidence="6" id="KW-0147">Chitin-binding</keyword>
<evidence type="ECO:0000256" key="6">
    <source>
        <dbReference type="ARBA" id="ARBA00022669"/>
    </source>
</evidence>
<keyword evidence="8" id="KW-0378">Hydrolase</keyword>
<evidence type="ECO:0000256" key="9">
    <source>
        <dbReference type="ARBA" id="ARBA00023024"/>
    </source>
</evidence>
<dbReference type="GO" id="GO:0008843">
    <property type="term" value="F:endochitinase activity"/>
    <property type="evidence" value="ECO:0007669"/>
    <property type="project" value="UniProtKB-EC"/>
</dbReference>
<organism evidence="19 20">
    <name type="scientific">Monilinia laxa</name>
    <name type="common">Brown rot fungus</name>
    <name type="synonym">Sclerotinia laxa</name>
    <dbReference type="NCBI Taxonomy" id="61186"/>
    <lineage>
        <taxon>Eukaryota</taxon>
        <taxon>Fungi</taxon>
        <taxon>Dikarya</taxon>
        <taxon>Ascomycota</taxon>
        <taxon>Pezizomycotina</taxon>
        <taxon>Leotiomycetes</taxon>
        <taxon>Helotiales</taxon>
        <taxon>Sclerotiniaceae</taxon>
        <taxon>Monilinia</taxon>
    </lineage>
</organism>
<evidence type="ECO:0000256" key="7">
    <source>
        <dbReference type="ARBA" id="ARBA00022729"/>
    </source>
</evidence>
<keyword evidence="9" id="KW-0146">Chitin degradation</keyword>
<dbReference type="Gene3D" id="3.20.20.80">
    <property type="entry name" value="Glycosidases"/>
    <property type="match status" value="1"/>
</dbReference>
<evidence type="ECO:0000256" key="2">
    <source>
        <dbReference type="ARBA" id="ARBA00004609"/>
    </source>
</evidence>
<dbReference type="PANTHER" id="PTHR45708:SF47">
    <property type="entry name" value="ENDOCHITINASE A"/>
    <property type="match status" value="1"/>
</dbReference>
<keyword evidence="10" id="KW-0472">Membrane</keyword>
<dbReference type="Proteomes" id="UP000326757">
    <property type="component" value="Unassembled WGS sequence"/>
</dbReference>
<feature type="compositionally biased region" description="Low complexity" evidence="16">
    <location>
        <begin position="418"/>
        <end position="514"/>
    </location>
</feature>
<feature type="region of interest" description="Disordered" evidence="16">
    <location>
        <begin position="722"/>
        <end position="752"/>
    </location>
</feature>
<keyword evidence="13" id="KW-0326">Glycosidase</keyword>
<dbReference type="InterPro" id="IPR017853">
    <property type="entry name" value="GH"/>
</dbReference>
<feature type="compositionally biased region" description="Low complexity" evidence="16">
    <location>
        <begin position="589"/>
        <end position="607"/>
    </location>
</feature>
<feature type="compositionally biased region" description="Basic residues" evidence="16">
    <location>
        <begin position="679"/>
        <end position="690"/>
    </location>
</feature>
<name>A0A5N6JPK9_MONLA</name>
<dbReference type="AlphaFoldDB" id="A0A5N6JPK9"/>
<evidence type="ECO:0000256" key="16">
    <source>
        <dbReference type="SAM" id="MobiDB-lite"/>
    </source>
</evidence>
<evidence type="ECO:0000256" key="11">
    <source>
        <dbReference type="ARBA" id="ARBA00023180"/>
    </source>
</evidence>